<feature type="transmembrane region" description="Helical" evidence="1">
    <location>
        <begin position="12"/>
        <end position="37"/>
    </location>
</feature>
<protein>
    <submittedName>
        <fullName evidence="2">Uncharacterized protein</fullName>
    </submittedName>
</protein>
<evidence type="ECO:0000313" key="2">
    <source>
        <dbReference type="EMBL" id="CAK9164407.1"/>
    </source>
</evidence>
<organism evidence="2 3">
    <name type="scientific">Ilex paraguariensis</name>
    <name type="common">yerba mate</name>
    <dbReference type="NCBI Taxonomy" id="185542"/>
    <lineage>
        <taxon>Eukaryota</taxon>
        <taxon>Viridiplantae</taxon>
        <taxon>Streptophyta</taxon>
        <taxon>Embryophyta</taxon>
        <taxon>Tracheophyta</taxon>
        <taxon>Spermatophyta</taxon>
        <taxon>Magnoliopsida</taxon>
        <taxon>eudicotyledons</taxon>
        <taxon>Gunneridae</taxon>
        <taxon>Pentapetalae</taxon>
        <taxon>asterids</taxon>
        <taxon>campanulids</taxon>
        <taxon>Aquifoliales</taxon>
        <taxon>Aquifoliaceae</taxon>
        <taxon>Ilex</taxon>
    </lineage>
</organism>
<dbReference type="Proteomes" id="UP001642360">
    <property type="component" value="Unassembled WGS sequence"/>
</dbReference>
<sequence>MDLLEFFLSGYPVISVPMINLQLSSMILLGLGLVVVLEHCLVGPELVDLDGASMLTKDSNVLEPFVHCLLRVKF</sequence>
<gene>
    <name evidence="2" type="ORF">ILEXP_LOCUS33520</name>
</gene>
<dbReference type="AlphaFoldDB" id="A0ABC8T4Q9"/>
<keyword evidence="1" id="KW-1133">Transmembrane helix</keyword>
<evidence type="ECO:0000313" key="3">
    <source>
        <dbReference type="Proteomes" id="UP001642360"/>
    </source>
</evidence>
<accession>A0ABC8T4Q9</accession>
<keyword evidence="3" id="KW-1185">Reference proteome</keyword>
<proteinExistence type="predicted"/>
<keyword evidence="1" id="KW-0472">Membrane</keyword>
<dbReference type="EMBL" id="CAUOFW020004195">
    <property type="protein sequence ID" value="CAK9164407.1"/>
    <property type="molecule type" value="Genomic_DNA"/>
</dbReference>
<keyword evidence="1" id="KW-0812">Transmembrane</keyword>
<reference evidence="2 3" key="1">
    <citation type="submission" date="2024-02" db="EMBL/GenBank/DDBJ databases">
        <authorList>
            <person name="Vignale AGUSTIN F."/>
            <person name="Sosa J E."/>
            <person name="Modenutti C."/>
        </authorList>
    </citation>
    <scope>NUCLEOTIDE SEQUENCE [LARGE SCALE GENOMIC DNA]</scope>
</reference>
<name>A0ABC8T4Q9_9AQUA</name>
<comment type="caution">
    <text evidence="2">The sequence shown here is derived from an EMBL/GenBank/DDBJ whole genome shotgun (WGS) entry which is preliminary data.</text>
</comment>
<evidence type="ECO:0000256" key="1">
    <source>
        <dbReference type="SAM" id="Phobius"/>
    </source>
</evidence>